<organism evidence="4 5">
    <name type="scientific">Paenibacillus illinoisensis</name>
    <dbReference type="NCBI Taxonomy" id="59845"/>
    <lineage>
        <taxon>Bacteria</taxon>
        <taxon>Bacillati</taxon>
        <taxon>Bacillota</taxon>
        <taxon>Bacilli</taxon>
        <taxon>Bacillales</taxon>
        <taxon>Paenibacillaceae</taxon>
        <taxon>Paenibacillus</taxon>
    </lineage>
</organism>
<accession>A0A2W0C609</accession>
<comment type="caution">
    <text evidence="4">The sequence shown here is derived from an EMBL/GenBank/DDBJ whole genome shotgun (WGS) entry which is preliminary data.</text>
</comment>
<dbReference type="SUPFAM" id="SSF46689">
    <property type="entry name" value="Homeodomain-like"/>
    <property type="match status" value="1"/>
</dbReference>
<dbReference type="PROSITE" id="PS50977">
    <property type="entry name" value="HTH_TETR_2"/>
    <property type="match status" value="1"/>
</dbReference>
<name>A0A2W0C609_9BACL</name>
<evidence type="ECO:0000259" key="3">
    <source>
        <dbReference type="PROSITE" id="PS50977"/>
    </source>
</evidence>
<dbReference type="GO" id="GO:0003677">
    <property type="term" value="F:DNA binding"/>
    <property type="evidence" value="ECO:0007669"/>
    <property type="project" value="UniProtKB-UniRule"/>
</dbReference>
<comment type="caution">
    <text evidence="2">Lacks conserved residue(s) required for the propagation of feature annotation.</text>
</comment>
<dbReference type="AlphaFoldDB" id="A0A2W0C609"/>
<dbReference type="Gene3D" id="1.10.357.10">
    <property type="entry name" value="Tetracycline Repressor, domain 2"/>
    <property type="match status" value="1"/>
</dbReference>
<proteinExistence type="predicted"/>
<dbReference type="InterPro" id="IPR001647">
    <property type="entry name" value="HTH_TetR"/>
</dbReference>
<keyword evidence="1 2" id="KW-0238">DNA-binding</keyword>
<dbReference type="InterPro" id="IPR009057">
    <property type="entry name" value="Homeodomain-like_sf"/>
</dbReference>
<sequence length="56" mass="6331">MIAEEAKLSSGQLYRFFGSKEELFITLIRQVTEETTLEVIYDLPGSSFDGLSSQVR</sequence>
<evidence type="ECO:0000256" key="1">
    <source>
        <dbReference type="ARBA" id="ARBA00023125"/>
    </source>
</evidence>
<reference evidence="4 5" key="1">
    <citation type="submission" date="2018-01" db="EMBL/GenBank/DDBJ databases">
        <title>Genome sequence of the PGP bacterium Paenibacillus illinoisensis E3.</title>
        <authorList>
            <person name="Rolli E."/>
            <person name="Marasco R."/>
            <person name="Bessem C."/>
            <person name="Michoud G."/>
            <person name="Gaiarsa S."/>
            <person name="Borin S."/>
            <person name="Daffonchio D."/>
        </authorList>
    </citation>
    <scope>NUCLEOTIDE SEQUENCE [LARGE SCALE GENOMIC DNA]</scope>
    <source>
        <strain evidence="4 5">E3</strain>
    </source>
</reference>
<feature type="domain" description="HTH tetR-type" evidence="3">
    <location>
        <begin position="1"/>
        <end position="35"/>
    </location>
</feature>
<dbReference type="Pfam" id="PF00440">
    <property type="entry name" value="TetR_N"/>
    <property type="match status" value="1"/>
</dbReference>
<evidence type="ECO:0000313" key="5">
    <source>
        <dbReference type="Proteomes" id="UP000247459"/>
    </source>
</evidence>
<evidence type="ECO:0000256" key="2">
    <source>
        <dbReference type="PROSITE-ProRule" id="PRU00335"/>
    </source>
</evidence>
<dbReference type="Proteomes" id="UP000247459">
    <property type="component" value="Unassembled WGS sequence"/>
</dbReference>
<gene>
    <name evidence="4" type="ORF">PIL02S_06471</name>
</gene>
<protein>
    <submittedName>
        <fullName evidence="4">TetR family transcriptional regulator</fullName>
    </submittedName>
</protein>
<evidence type="ECO:0000313" key="4">
    <source>
        <dbReference type="EMBL" id="PYY25669.1"/>
    </source>
</evidence>
<dbReference type="EMBL" id="PRLG01000034">
    <property type="protein sequence ID" value="PYY25669.1"/>
    <property type="molecule type" value="Genomic_DNA"/>
</dbReference>